<dbReference type="AlphaFoldDB" id="A0A928V2J7"/>
<protein>
    <submittedName>
        <fullName evidence="2">DUF58 domain-containing protein</fullName>
    </submittedName>
</protein>
<gene>
    <name evidence="2" type="ORF">C4F51_10455</name>
</gene>
<dbReference type="EMBL" id="PRDL01000001">
    <property type="protein sequence ID" value="MBE8717608.1"/>
    <property type="molecule type" value="Genomic_DNA"/>
</dbReference>
<keyword evidence="1" id="KW-0812">Transmembrane</keyword>
<dbReference type="PANTHER" id="PTHR34351:SF1">
    <property type="entry name" value="SLR1927 PROTEIN"/>
    <property type="match status" value="1"/>
</dbReference>
<dbReference type="Proteomes" id="UP000652567">
    <property type="component" value="Unassembled WGS sequence"/>
</dbReference>
<organism evidence="2 3">
    <name type="scientific">Cellvibrio polysaccharolyticus</name>
    <dbReference type="NCBI Taxonomy" id="2082724"/>
    <lineage>
        <taxon>Bacteria</taxon>
        <taxon>Pseudomonadati</taxon>
        <taxon>Pseudomonadota</taxon>
        <taxon>Gammaproteobacteria</taxon>
        <taxon>Cellvibrionales</taxon>
        <taxon>Cellvibrionaceae</taxon>
        <taxon>Cellvibrio</taxon>
    </lineage>
</organism>
<dbReference type="RefSeq" id="WP_193909538.1">
    <property type="nucleotide sequence ID" value="NZ_PRDL01000001.1"/>
</dbReference>
<proteinExistence type="predicted"/>
<evidence type="ECO:0000313" key="3">
    <source>
        <dbReference type="Proteomes" id="UP000652567"/>
    </source>
</evidence>
<keyword evidence="3" id="KW-1185">Reference proteome</keyword>
<keyword evidence="1" id="KW-0472">Membrane</keyword>
<comment type="caution">
    <text evidence="2">The sequence shown here is derived from an EMBL/GenBank/DDBJ whole genome shotgun (WGS) entry which is preliminary data.</text>
</comment>
<name>A0A928V2J7_9GAMM</name>
<evidence type="ECO:0000256" key="1">
    <source>
        <dbReference type="SAM" id="Phobius"/>
    </source>
</evidence>
<feature type="transmembrane region" description="Helical" evidence="1">
    <location>
        <begin position="67"/>
        <end position="87"/>
    </location>
</feature>
<evidence type="ECO:0000313" key="2">
    <source>
        <dbReference type="EMBL" id="MBE8717608.1"/>
    </source>
</evidence>
<sequence>MNKFTTGNYWQRLRRRVHQKTLQRLPLARKVQPGLRSIYVLPSRQGWMFLLLVLIIWLLGTNYQNNLILAAAFMLISLHFISLFHVWRNISGLVFEAVSVEGVFVKERAAFIVRVSSKAPRHYRHLRLTLMCNPPQTYVVDIPAGGECRLQLEPLAQRRGHLPLPAIKVETGYPFGLVNCWTWIRLNMSAIVFPQPITAQAADSAPSRGGQKESLQAAGDDFYGFATYQPGSPLSRVAWKHYARGAGLHLKEFGGSEGSDLWIDWQSWQRLEMESCLSAMCFQVLEQSKASATYGVRLPDRIVAPGSGEPHKLEALTALALYGQSDSAATND</sequence>
<reference evidence="2" key="1">
    <citation type="submission" date="2018-07" db="EMBL/GenBank/DDBJ databases">
        <title>Genome assembly of strain Ka43.</title>
        <authorList>
            <person name="Kukolya J."/>
            <person name="Nagy I."/>
            <person name="Horvath B."/>
            <person name="Toth A."/>
        </authorList>
    </citation>
    <scope>NUCLEOTIDE SEQUENCE</scope>
    <source>
        <strain evidence="2">KB43</strain>
    </source>
</reference>
<dbReference type="PANTHER" id="PTHR34351">
    <property type="entry name" value="SLR1927 PROTEIN-RELATED"/>
    <property type="match status" value="1"/>
</dbReference>
<accession>A0A928V2J7</accession>
<feature type="transmembrane region" description="Helical" evidence="1">
    <location>
        <begin position="44"/>
        <end position="60"/>
    </location>
</feature>
<keyword evidence="1" id="KW-1133">Transmembrane helix</keyword>